<dbReference type="PROSITE" id="PS51892">
    <property type="entry name" value="SUBTILASE"/>
    <property type="match status" value="1"/>
</dbReference>
<sequence>MNTKQRFSIRKYKLGAVSVLLGTLFFLGGITNVAADSVINKPSDIAVEQQVKDSPTSIANETPTNNTSSALASTAQDNLVTKANNNSPTETQPVAESHSQATETFSPAANQPVESTQEVSKTPLTKQNLAVKPTPAISKETPQNIDSNKIITVPKVWNTGYKGEGTVVAIIDSGLDTNHDALQLNDSTKA</sequence>
<gene>
    <name evidence="7" type="ORF">C4618_04720</name>
</gene>
<evidence type="ECO:0000259" key="6">
    <source>
        <dbReference type="Pfam" id="PF04650"/>
    </source>
</evidence>
<proteinExistence type="inferred from homology"/>
<dbReference type="InterPro" id="IPR005877">
    <property type="entry name" value="YSIRK_signal_dom"/>
</dbReference>
<comment type="caution">
    <text evidence="4">Lacks conserved residue(s) required for the propagation of feature annotation.</text>
</comment>
<dbReference type="EMBL" id="QHGZ01000122">
    <property type="protein sequence ID" value="RDY82877.1"/>
    <property type="molecule type" value="Genomic_DNA"/>
</dbReference>
<dbReference type="AlphaFoldDB" id="A0A7Z6RCI9"/>
<dbReference type="InterPro" id="IPR036852">
    <property type="entry name" value="Peptidase_S8/S53_dom_sf"/>
</dbReference>
<feature type="non-terminal residue" evidence="7">
    <location>
        <position position="190"/>
    </location>
</feature>
<dbReference type="Proteomes" id="UP000256718">
    <property type="component" value="Unassembled WGS sequence"/>
</dbReference>
<keyword evidence="3" id="KW-0378">Hydrolase</keyword>
<feature type="region of interest" description="Disordered" evidence="5">
    <location>
        <begin position="49"/>
        <end position="69"/>
    </location>
</feature>
<reference evidence="7 8" key="1">
    <citation type="journal article" date="2018" name="Emerg. Microbes Infect.">
        <title>Phenotypic and molecular analysis of nontypeable Group B streptococci: identification of cps2a and hybrid cps2a/cps5 Group B streptococcal capsule gene clusters.</title>
        <authorList>
            <person name="Alhhazmi A."/>
            <person name="Tyrrell G.J."/>
        </authorList>
    </citation>
    <scope>NUCLEOTIDE SEQUENCE [LARGE SCALE GENOMIC DNA]</scope>
    <source>
        <strain evidence="7 8">PLGBS17</strain>
    </source>
</reference>
<evidence type="ECO:0000256" key="2">
    <source>
        <dbReference type="ARBA" id="ARBA00022729"/>
    </source>
</evidence>
<dbReference type="GO" id="GO:0004252">
    <property type="term" value="F:serine-type endopeptidase activity"/>
    <property type="evidence" value="ECO:0007669"/>
    <property type="project" value="InterPro"/>
</dbReference>
<evidence type="ECO:0000256" key="5">
    <source>
        <dbReference type="SAM" id="MobiDB-lite"/>
    </source>
</evidence>
<protein>
    <submittedName>
        <fullName evidence="7">Serine protease</fullName>
    </submittedName>
</protein>
<dbReference type="Pfam" id="PF04650">
    <property type="entry name" value="YSIRK_signal"/>
    <property type="match status" value="1"/>
</dbReference>
<dbReference type="PROSITE" id="PS00136">
    <property type="entry name" value="SUBTILASE_ASP"/>
    <property type="match status" value="1"/>
</dbReference>
<accession>A0A7Z6RCI9</accession>
<dbReference type="SUPFAM" id="SSF52743">
    <property type="entry name" value="Subtilisin-like"/>
    <property type="match status" value="1"/>
</dbReference>
<evidence type="ECO:0000256" key="1">
    <source>
        <dbReference type="ARBA" id="ARBA00011073"/>
    </source>
</evidence>
<evidence type="ECO:0000256" key="4">
    <source>
        <dbReference type="PROSITE-ProRule" id="PRU01240"/>
    </source>
</evidence>
<feature type="domain" description="YSIRK Gram-positive signal peptide" evidence="6">
    <location>
        <begin position="2"/>
        <end position="27"/>
    </location>
</feature>
<feature type="compositionally biased region" description="Polar residues" evidence="5">
    <location>
        <begin position="52"/>
        <end position="69"/>
    </location>
</feature>
<evidence type="ECO:0000256" key="3">
    <source>
        <dbReference type="ARBA" id="ARBA00022801"/>
    </source>
</evidence>
<feature type="region of interest" description="Disordered" evidence="5">
    <location>
        <begin position="81"/>
        <end position="123"/>
    </location>
</feature>
<evidence type="ECO:0000313" key="7">
    <source>
        <dbReference type="EMBL" id="RDY82877.1"/>
    </source>
</evidence>
<dbReference type="InterPro" id="IPR023827">
    <property type="entry name" value="Peptidase_S8_Asp-AS"/>
</dbReference>
<name>A0A7Z6RCI9_STRAG</name>
<organism evidence="7 8">
    <name type="scientific">Streptococcus agalactiae</name>
    <dbReference type="NCBI Taxonomy" id="1311"/>
    <lineage>
        <taxon>Bacteria</taxon>
        <taxon>Bacillati</taxon>
        <taxon>Bacillota</taxon>
        <taxon>Bacilli</taxon>
        <taxon>Lactobacillales</taxon>
        <taxon>Streptococcaceae</taxon>
        <taxon>Streptococcus</taxon>
    </lineage>
</organism>
<comment type="caution">
    <text evidence="7">The sequence shown here is derived from an EMBL/GenBank/DDBJ whole genome shotgun (WGS) entry which is preliminary data.</text>
</comment>
<dbReference type="Gene3D" id="3.40.50.200">
    <property type="entry name" value="Peptidase S8/S53 domain"/>
    <property type="match status" value="1"/>
</dbReference>
<keyword evidence="2" id="KW-0732">Signal</keyword>
<comment type="similarity">
    <text evidence="1 4">Belongs to the peptidase S8 family.</text>
</comment>
<dbReference type="GO" id="GO:0006508">
    <property type="term" value="P:proteolysis"/>
    <property type="evidence" value="ECO:0007669"/>
    <property type="project" value="UniProtKB-KW"/>
</dbReference>
<evidence type="ECO:0000313" key="8">
    <source>
        <dbReference type="Proteomes" id="UP000256718"/>
    </source>
</evidence>
<dbReference type="RefSeq" id="WP_154700903.1">
    <property type="nucleotide sequence ID" value="NZ_QHGZ01000122.1"/>
</dbReference>
<dbReference type="NCBIfam" id="TIGR01168">
    <property type="entry name" value="YSIRK_signal"/>
    <property type="match status" value="1"/>
</dbReference>
<keyword evidence="7" id="KW-0645">Protease</keyword>